<accession>A0ABQ9EYY1</accession>
<protein>
    <recommendedName>
        <fullName evidence="3">NADAR domain-containing protein</fullName>
    </recommendedName>
</protein>
<gene>
    <name evidence="1" type="ORF">KUTeg_012223</name>
</gene>
<name>A0ABQ9EYY1_TEGGR</name>
<organism evidence="1 2">
    <name type="scientific">Tegillarca granosa</name>
    <name type="common">Malaysian cockle</name>
    <name type="synonym">Anadara granosa</name>
    <dbReference type="NCBI Taxonomy" id="220873"/>
    <lineage>
        <taxon>Eukaryota</taxon>
        <taxon>Metazoa</taxon>
        <taxon>Spiralia</taxon>
        <taxon>Lophotrochozoa</taxon>
        <taxon>Mollusca</taxon>
        <taxon>Bivalvia</taxon>
        <taxon>Autobranchia</taxon>
        <taxon>Pteriomorphia</taxon>
        <taxon>Arcoida</taxon>
        <taxon>Arcoidea</taxon>
        <taxon>Arcidae</taxon>
        <taxon>Tegillarca</taxon>
    </lineage>
</organism>
<proteinExistence type="predicted"/>
<comment type="caution">
    <text evidence="1">The sequence shown here is derived from an EMBL/GenBank/DDBJ whole genome shotgun (WGS) entry which is preliminary data.</text>
</comment>
<reference evidence="1 2" key="1">
    <citation type="submission" date="2022-12" db="EMBL/GenBank/DDBJ databases">
        <title>Chromosome-level genome of Tegillarca granosa.</title>
        <authorList>
            <person name="Kim J."/>
        </authorList>
    </citation>
    <scope>NUCLEOTIDE SEQUENCE [LARGE SCALE GENOMIC DNA]</scope>
    <source>
        <strain evidence="1">Teg-2019</strain>
        <tissue evidence="1">Adductor muscle</tissue>
    </source>
</reference>
<dbReference type="InterPro" id="IPR037238">
    <property type="entry name" value="YbiA-like_sf"/>
</dbReference>
<dbReference type="Gene3D" id="1.10.357.40">
    <property type="entry name" value="YbiA-like"/>
    <property type="match status" value="1"/>
</dbReference>
<dbReference type="SUPFAM" id="SSF143990">
    <property type="entry name" value="YbiA-like"/>
    <property type="match status" value="1"/>
</dbReference>
<evidence type="ECO:0008006" key="3">
    <source>
        <dbReference type="Google" id="ProtNLM"/>
    </source>
</evidence>
<sequence length="197" mass="22686">MLERYKLRYARFGLMYTFDFQQRFNSLSKKMVWLGVREISKKCYAYIYPHALKQQHKKDKLFFTGHVTELCGQDVRLVMSHENQSKMLKPTGNGNKLTDFALLGAVTKCIGNNIKCIQLDRELWRVKEFRDKLLTVKKGVTFVESTYDNFWGSGLNESGTKHTKPASWPGMNMFGKVLTKTADKLKRPGSVSVTGRS</sequence>
<dbReference type="Proteomes" id="UP001217089">
    <property type="component" value="Unassembled WGS sequence"/>
</dbReference>
<keyword evidence="2" id="KW-1185">Reference proteome</keyword>
<evidence type="ECO:0000313" key="1">
    <source>
        <dbReference type="EMBL" id="KAJ8310358.1"/>
    </source>
</evidence>
<dbReference type="EMBL" id="JARBDR010000640">
    <property type="protein sequence ID" value="KAJ8310358.1"/>
    <property type="molecule type" value="Genomic_DNA"/>
</dbReference>
<evidence type="ECO:0000313" key="2">
    <source>
        <dbReference type="Proteomes" id="UP001217089"/>
    </source>
</evidence>